<dbReference type="GO" id="GO:0003700">
    <property type="term" value="F:DNA-binding transcription factor activity"/>
    <property type="evidence" value="ECO:0007669"/>
    <property type="project" value="InterPro"/>
</dbReference>
<dbReference type="InterPro" id="IPR011663">
    <property type="entry name" value="UTRA"/>
</dbReference>
<accession>A0A1G9BWC0</accession>
<dbReference type="Gene3D" id="3.40.1410.10">
    <property type="entry name" value="Chorismate lyase-like"/>
    <property type="match status" value="1"/>
</dbReference>
<dbReference type="Pfam" id="PF07702">
    <property type="entry name" value="UTRA"/>
    <property type="match status" value="1"/>
</dbReference>
<dbReference type="InterPro" id="IPR050679">
    <property type="entry name" value="Bact_HTH_transcr_reg"/>
</dbReference>
<feature type="region of interest" description="Disordered" evidence="4">
    <location>
        <begin position="1"/>
        <end position="52"/>
    </location>
</feature>
<dbReference type="InterPro" id="IPR000524">
    <property type="entry name" value="Tscrpt_reg_HTH_GntR"/>
</dbReference>
<organism evidence="5 6">
    <name type="scientific">Cryobacterium psychrotolerans</name>
    <dbReference type="NCBI Taxonomy" id="386301"/>
    <lineage>
        <taxon>Bacteria</taxon>
        <taxon>Bacillati</taxon>
        <taxon>Actinomycetota</taxon>
        <taxon>Actinomycetes</taxon>
        <taxon>Micrococcales</taxon>
        <taxon>Microbacteriaceae</taxon>
        <taxon>Cryobacterium</taxon>
    </lineage>
</organism>
<dbReference type="SMART" id="SM00866">
    <property type="entry name" value="UTRA"/>
    <property type="match status" value="1"/>
</dbReference>
<dbReference type="PROSITE" id="PS50949">
    <property type="entry name" value="HTH_GNTR"/>
    <property type="match status" value="1"/>
</dbReference>
<evidence type="ECO:0000256" key="3">
    <source>
        <dbReference type="ARBA" id="ARBA00023163"/>
    </source>
</evidence>
<dbReference type="AlphaFoldDB" id="A0A1G9BWC0"/>
<keyword evidence="3" id="KW-0804">Transcription</keyword>
<dbReference type="Gene3D" id="1.10.10.10">
    <property type="entry name" value="Winged helix-like DNA-binding domain superfamily/Winged helix DNA-binding domain"/>
    <property type="match status" value="1"/>
</dbReference>
<dbReference type="STRING" id="386301.SAMN05216282_10653"/>
<dbReference type="PANTHER" id="PTHR44846">
    <property type="entry name" value="MANNOSYL-D-GLYCERATE TRANSPORT/METABOLISM SYSTEM REPRESSOR MNGR-RELATED"/>
    <property type="match status" value="1"/>
</dbReference>
<dbReference type="InterPro" id="IPR036388">
    <property type="entry name" value="WH-like_DNA-bd_sf"/>
</dbReference>
<evidence type="ECO:0000313" key="5">
    <source>
        <dbReference type="EMBL" id="SDK43739.1"/>
    </source>
</evidence>
<dbReference type="EMBL" id="FNFU01000006">
    <property type="protein sequence ID" value="SDK43739.1"/>
    <property type="molecule type" value="Genomic_DNA"/>
</dbReference>
<dbReference type="PANTHER" id="PTHR44846:SF1">
    <property type="entry name" value="MANNOSYL-D-GLYCERATE TRANSPORT_METABOLISM SYSTEM REPRESSOR MNGR-RELATED"/>
    <property type="match status" value="1"/>
</dbReference>
<evidence type="ECO:0000313" key="6">
    <source>
        <dbReference type="Proteomes" id="UP000198701"/>
    </source>
</evidence>
<evidence type="ECO:0000256" key="4">
    <source>
        <dbReference type="SAM" id="MobiDB-lite"/>
    </source>
</evidence>
<gene>
    <name evidence="5" type="ORF">SAMN05216282_10653</name>
</gene>
<reference evidence="5 6" key="1">
    <citation type="submission" date="2016-10" db="EMBL/GenBank/DDBJ databases">
        <authorList>
            <person name="de Groot N.N."/>
        </authorList>
    </citation>
    <scope>NUCLEOTIDE SEQUENCE [LARGE SCALE GENOMIC DNA]</scope>
    <source>
        <strain evidence="5 6">CGMCC 1.5382</strain>
    </source>
</reference>
<dbReference type="InterPro" id="IPR028978">
    <property type="entry name" value="Chorismate_lyase_/UTRA_dom_sf"/>
</dbReference>
<name>A0A1G9BWC0_9MICO</name>
<sequence>MRGYYAASPAMRHPRSGVGPAQLEISSEQPSWPRAGIMSGKQPRPRSAGASGAAAAGIYDGTMWLNEVSPGAVDSTSRTPMHSQVSAIIRSRIADGELPPGSSLPTEAELQDRFGISRSVVRQALAALTAEGLIKRGRGRGSVVAPRGEHHRLVQRMSGLSTQIAAEGAQVTTEVLHLAPERNAHAEAALATSAVLGIRRLRSVGNEPIALIHTWLPVSLGGRLSAEDLTNASLHAVMRDKLGASIVSGRRQVRAVPASAALAQALGVTVGAPVLLLEGTSLDENGLPIEVFSTWHRADRVVFDIDVLNEGPVPAQRPVEPGGFGAGGAGAGVGAAPEAEVSDRAELAQRARVLALQLQQLSEDLEQ</sequence>
<dbReference type="OrthoDB" id="3194402at2"/>
<dbReference type="Proteomes" id="UP000198701">
    <property type="component" value="Unassembled WGS sequence"/>
</dbReference>
<dbReference type="GO" id="GO:0045892">
    <property type="term" value="P:negative regulation of DNA-templated transcription"/>
    <property type="evidence" value="ECO:0007669"/>
    <property type="project" value="TreeGrafter"/>
</dbReference>
<dbReference type="GO" id="GO:0003677">
    <property type="term" value="F:DNA binding"/>
    <property type="evidence" value="ECO:0007669"/>
    <property type="project" value="UniProtKB-KW"/>
</dbReference>
<dbReference type="PRINTS" id="PR00035">
    <property type="entry name" value="HTHGNTR"/>
</dbReference>
<dbReference type="SUPFAM" id="SSF46785">
    <property type="entry name" value="Winged helix' DNA-binding domain"/>
    <property type="match status" value="1"/>
</dbReference>
<evidence type="ECO:0000256" key="2">
    <source>
        <dbReference type="ARBA" id="ARBA00023125"/>
    </source>
</evidence>
<dbReference type="SUPFAM" id="SSF64288">
    <property type="entry name" value="Chorismate lyase-like"/>
    <property type="match status" value="1"/>
</dbReference>
<keyword evidence="2" id="KW-0238">DNA-binding</keyword>
<keyword evidence="6" id="KW-1185">Reference proteome</keyword>
<dbReference type="Pfam" id="PF00392">
    <property type="entry name" value="GntR"/>
    <property type="match status" value="1"/>
</dbReference>
<dbReference type="SMART" id="SM00345">
    <property type="entry name" value="HTH_GNTR"/>
    <property type="match status" value="1"/>
</dbReference>
<proteinExistence type="predicted"/>
<dbReference type="InterPro" id="IPR036390">
    <property type="entry name" value="WH_DNA-bd_sf"/>
</dbReference>
<keyword evidence="1" id="KW-0805">Transcription regulation</keyword>
<protein>
    <submittedName>
        <fullName evidence="5">GntR family transcriptional regulator</fullName>
    </submittedName>
</protein>
<dbReference type="CDD" id="cd07377">
    <property type="entry name" value="WHTH_GntR"/>
    <property type="match status" value="1"/>
</dbReference>
<evidence type="ECO:0000256" key="1">
    <source>
        <dbReference type="ARBA" id="ARBA00023015"/>
    </source>
</evidence>